<organism evidence="3 4">
    <name type="scientific">Candidatus Nomurabacteria bacterium CG1_02_43_90</name>
    <dbReference type="NCBI Taxonomy" id="1805281"/>
    <lineage>
        <taxon>Bacteria</taxon>
        <taxon>Candidatus Nomuraibacteriota</taxon>
    </lineage>
</organism>
<sequence>MNTQKKLNIAMICDPIGEYKAGAIVSAVRFGELLQKKGHKVVFIGARSKENPVDDYFHEMKVFRFRSVPIPKSGGWHTAFPTANEIKKILKEEQIDVVHIILPMSTAIVAIRAARTLGIKVVAHSHSQPENLFIDAPALLRPVLCSLWNSYLAWLYRRAESIVYPSKLGYSLLHHLTEENKPHMIISNGVSIERYKPMQVGDFYERFSIPKDTVNIVYVGRLFPEKSVDTLIKAIPGIVEKYPKSHFMIVGIGYLRQKLEDLATTLGVSNNVTFLTLNDEDKILAYNAGDIFVSPSFAELEGMTTLEAMACGKPIIIPDAPMNASRFFVNENGLLFEPANHRDFAEKILRLVLDGDLRKKMGEKSLAGSKMYDINYSVSKLEELYYSLLSK</sequence>
<dbReference type="SUPFAM" id="SSF53756">
    <property type="entry name" value="UDP-Glycosyltransferase/glycogen phosphorylase"/>
    <property type="match status" value="1"/>
</dbReference>
<proteinExistence type="predicted"/>
<dbReference type="Pfam" id="PF00534">
    <property type="entry name" value="Glycos_transf_1"/>
    <property type="match status" value="1"/>
</dbReference>
<comment type="caution">
    <text evidence="3">The sequence shown here is derived from an EMBL/GenBank/DDBJ whole genome shotgun (WGS) entry which is preliminary data.</text>
</comment>
<dbReference type="InterPro" id="IPR028098">
    <property type="entry name" value="Glyco_trans_4-like_N"/>
</dbReference>
<dbReference type="Pfam" id="PF13439">
    <property type="entry name" value="Glyco_transf_4"/>
    <property type="match status" value="1"/>
</dbReference>
<dbReference type="Gene3D" id="3.40.50.2000">
    <property type="entry name" value="Glycogen Phosphorylase B"/>
    <property type="match status" value="2"/>
</dbReference>
<evidence type="ECO:0000313" key="3">
    <source>
        <dbReference type="EMBL" id="OIO30524.1"/>
    </source>
</evidence>
<dbReference type="STRING" id="1805281.AUJ77_03035"/>
<dbReference type="PANTHER" id="PTHR45947">
    <property type="entry name" value="SULFOQUINOVOSYL TRANSFERASE SQD2"/>
    <property type="match status" value="1"/>
</dbReference>
<dbReference type="PANTHER" id="PTHR45947:SF3">
    <property type="entry name" value="SULFOQUINOVOSYL TRANSFERASE SQD2"/>
    <property type="match status" value="1"/>
</dbReference>
<evidence type="ECO:0000259" key="2">
    <source>
        <dbReference type="Pfam" id="PF13439"/>
    </source>
</evidence>
<gene>
    <name evidence="3" type="ORF">AUJ77_03035</name>
</gene>
<evidence type="ECO:0000313" key="4">
    <source>
        <dbReference type="Proteomes" id="UP000181992"/>
    </source>
</evidence>
<dbReference type="Proteomes" id="UP000181992">
    <property type="component" value="Unassembled WGS sequence"/>
</dbReference>
<dbReference type="EMBL" id="MNVN01000016">
    <property type="protein sequence ID" value="OIO30524.1"/>
    <property type="molecule type" value="Genomic_DNA"/>
</dbReference>
<evidence type="ECO:0000259" key="1">
    <source>
        <dbReference type="Pfam" id="PF00534"/>
    </source>
</evidence>
<dbReference type="AlphaFoldDB" id="A0A1J4V057"/>
<feature type="domain" description="Glycosyltransferase subfamily 4-like N-terminal" evidence="2">
    <location>
        <begin position="22"/>
        <end position="194"/>
    </location>
</feature>
<dbReference type="GO" id="GO:0016757">
    <property type="term" value="F:glycosyltransferase activity"/>
    <property type="evidence" value="ECO:0007669"/>
    <property type="project" value="InterPro"/>
</dbReference>
<dbReference type="InterPro" id="IPR001296">
    <property type="entry name" value="Glyco_trans_1"/>
</dbReference>
<protein>
    <recommendedName>
        <fullName evidence="5">Glycosyltransferase subfamily 4-like N-terminal domain-containing protein</fullName>
    </recommendedName>
</protein>
<reference evidence="3 4" key="1">
    <citation type="journal article" date="2016" name="Environ. Microbiol.">
        <title>Genomic resolution of a cold subsurface aquifer community provides metabolic insights for novel microbes adapted to high CO concentrations.</title>
        <authorList>
            <person name="Probst A.J."/>
            <person name="Castelle C.J."/>
            <person name="Singh A."/>
            <person name="Brown C.T."/>
            <person name="Anantharaman K."/>
            <person name="Sharon I."/>
            <person name="Hug L.A."/>
            <person name="Burstein D."/>
            <person name="Emerson J.B."/>
            <person name="Thomas B.C."/>
            <person name="Banfield J.F."/>
        </authorList>
    </citation>
    <scope>NUCLEOTIDE SEQUENCE [LARGE SCALE GENOMIC DNA]</scope>
    <source>
        <strain evidence="3">CG1_02_43_90</strain>
    </source>
</reference>
<name>A0A1J4V057_9BACT</name>
<evidence type="ECO:0008006" key="5">
    <source>
        <dbReference type="Google" id="ProtNLM"/>
    </source>
</evidence>
<accession>A0A1J4V057</accession>
<feature type="domain" description="Glycosyl transferase family 1" evidence="1">
    <location>
        <begin position="208"/>
        <end position="364"/>
    </location>
</feature>
<dbReference type="InterPro" id="IPR050194">
    <property type="entry name" value="Glycosyltransferase_grp1"/>
</dbReference>